<proteinExistence type="predicted"/>
<evidence type="ECO:0000313" key="1">
    <source>
        <dbReference type="EMBL" id="PWN59211.1"/>
    </source>
</evidence>
<keyword evidence="2" id="KW-1185">Reference proteome</keyword>
<dbReference type="RefSeq" id="WP_109624015.1">
    <property type="nucleotide sequence ID" value="NZ_PPEI02000012.1"/>
</dbReference>
<evidence type="ECO:0008006" key="3">
    <source>
        <dbReference type="Google" id="ProtNLM"/>
    </source>
</evidence>
<reference evidence="1" key="1">
    <citation type="submission" date="2018-04" db="EMBL/GenBank/DDBJ databases">
        <title>Draft Genome Sequences of Chryseobacterium lactis NCTC11390T isolated from milk, Chryseobacterium oncorhynchi 701B-08T from rainbow trout, and Chryseobacterium viscerum 687B-08T from diseased fish.</title>
        <authorList>
            <person name="Jeong J.-J."/>
            <person name="Lee Y.J."/>
            <person name="Pathiraja D."/>
            <person name="Park B."/>
            <person name="Choi I.-G."/>
            <person name="Kim K.D."/>
        </authorList>
    </citation>
    <scope>NUCLEOTIDE SEQUENCE [LARGE SCALE GENOMIC DNA]</scope>
    <source>
        <strain evidence="1">701B-08</strain>
    </source>
</reference>
<gene>
    <name evidence="1" type="ORF">C1638_021630</name>
</gene>
<accession>A0A316WCR6</accession>
<organism evidence="1 2">
    <name type="scientific">Chryseobacterium oncorhynchi</name>
    <dbReference type="NCBI Taxonomy" id="741074"/>
    <lineage>
        <taxon>Bacteria</taxon>
        <taxon>Pseudomonadati</taxon>
        <taxon>Bacteroidota</taxon>
        <taxon>Flavobacteriia</taxon>
        <taxon>Flavobacteriales</taxon>
        <taxon>Weeksellaceae</taxon>
        <taxon>Chryseobacterium group</taxon>
        <taxon>Chryseobacterium</taxon>
    </lineage>
</organism>
<evidence type="ECO:0000313" key="2">
    <source>
        <dbReference type="Proteomes" id="UP000236182"/>
    </source>
</evidence>
<comment type="caution">
    <text evidence="1">The sequence shown here is derived from an EMBL/GenBank/DDBJ whole genome shotgun (WGS) entry which is preliminary data.</text>
</comment>
<dbReference type="OrthoDB" id="1269202at2"/>
<dbReference type="EMBL" id="PPEI02000012">
    <property type="protein sequence ID" value="PWN59211.1"/>
    <property type="molecule type" value="Genomic_DNA"/>
</dbReference>
<sequence>MEKKNFDQLNVNVVKHIKQKKQSTFIKIGNNFMKEFLFDENENAVEIHITSLRIIFLIYNAFSSSNDANLFLFQPSKEPRQLKLFEDEFETENNQYIRLTLRNKDIIADQNISHLKNAFKFLVQYKQDWYESVNSNGKTLGTFGGLVLMPTYEEKGYTSFLISSYWLKKILTIDTYELFLLKTAFDISSAKDILFLLWLARVNKEKGTTISLDLLNQRFKINYKSTKDITDLFLRPLRKKLDQYSFLSFNHSRKGNNIVIMPYTNSSLKLDNEEANLKVENIYKLHYLKKRHGLSGDFFEKFKIVYNQKNVNNKKEISLAYDSLKKECRTNKDKKSVTFYQGKDFINKLQECIISNYSKKDGYKDLPNGYVKII</sequence>
<name>A0A316WCR6_9FLAO</name>
<dbReference type="AlphaFoldDB" id="A0A316WCR6"/>
<dbReference type="Proteomes" id="UP000236182">
    <property type="component" value="Unassembled WGS sequence"/>
</dbReference>
<protein>
    <recommendedName>
        <fullName evidence="3">Initiator Rep protein domain-containing protein</fullName>
    </recommendedName>
</protein>